<protein>
    <submittedName>
        <fullName evidence="2">DUF1540 domain-containing protein</fullName>
    </submittedName>
</protein>
<dbReference type="EMBL" id="QZDT01000046">
    <property type="protein sequence ID" value="NBJ94670.1"/>
    <property type="molecule type" value="Genomic_DNA"/>
</dbReference>
<accession>A0A9X5BIN4</accession>
<dbReference type="InterPro" id="IPR011437">
    <property type="entry name" value="DUF1540"/>
</dbReference>
<feature type="domain" description="DUF1540" evidence="1">
    <location>
        <begin position="63"/>
        <end position="101"/>
    </location>
</feature>
<evidence type="ECO:0000313" key="3">
    <source>
        <dbReference type="Proteomes" id="UP001154420"/>
    </source>
</evidence>
<evidence type="ECO:0000259" key="1">
    <source>
        <dbReference type="Pfam" id="PF07561"/>
    </source>
</evidence>
<keyword evidence="3" id="KW-1185">Reference proteome</keyword>
<comment type="caution">
    <text evidence="2">The sequence shown here is derived from an EMBL/GenBank/DDBJ whole genome shotgun (WGS) entry which is preliminary data.</text>
</comment>
<sequence>MAELKCSVDNCAYNKGECCCKGDIMVGGKHACHEDDTCCESFSEAGIDRFTSALEHPSRTISIDCEAVDCVHNSNYKCVAEHVDIKGCGASNCKETCCSTFEEK</sequence>
<dbReference type="Proteomes" id="UP001154420">
    <property type="component" value="Unassembled WGS sequence"/>
</dbReference>
<gene>
    <name evidence="2" type="ORF">D5281_19345</name>
</gene>
<dbReference type="OrthoDB" id="9792226at2"/>
<name>A0A9X5BIN4_9FIRM</name>
<evidence type="ECO:0000313" key="2">
    <source>
        <dbReference type="EMBL" id="NBJ94670.1"/>
    </source>
</evidence>
<dbReference type="RefSeq" id="WP_160561685.1">
    <property type="nucleotide sequence ID" value="NZ_QZDT01000046.1"/>
</dbReference>
<feature type="domain" description="DUF1540" evidence="1">
    <location>
        <begin position="5"/>
        <end position="42"/>
    </location>
</feature>
<dbReference type="Pfam" id="PF07561">
    <property type="entry name" value="DUF1540"/>
    <property type="match status" value="2"/>
</dbReference>
<dbReference type="AlphaFoldDB" id="A0A9X5BIN4"/>
<proteinExistence type="predicted"/>
<reference evidence="2" key="1">
    <citation type="submission" date="2018-09" db="EMBL/GenBank/DDBJ databases">
        <title>Murine metabolic-syndrome-specific gut microbial biobank.</title>
        <authorList>
            <person name="Liu C."/>
        </authorList>
    </citation>
    <scope>NUCLEOTIDE SEQUENCE</scope>
    <source>
        <strain evidence="2">D42-62</strain>
    </source>
</reference>
<organism evidence="2 3">
    <name type="scientific">Parablautia muri</name>
    <dbReference type="NCBI Taxonomy" id="2320879"/>
    <lineage>
        <taxon>Bacteria</taxon>
        <taxon>Bacillati</taxon>
        <taxon>Bacillota</taxon>
        <taxon>Clostridia</taxon>
        <taxon>Lachnospirales</taxon>
        <taxon>Lachnospiraceae</taxon>
        <taxon>Parablautia</taxon>
    </lineage>
</organism>